<dbReference type="Proteomes" id="UP001314170">
    <property type="component" value="Unassembled WGS sequence"/>
</dbReference>
<evidence type="ECO:0000313" key="2">
    <source>
        <dbReference type="Proteomes" id="UP001314170"/>
    </source>
</evidence>
<keyword evidence="2" id="KW-1185">Reference proteome</keyword>
<evidence type="ECO:0000313" key="1">
    <source>
        <dbReference type="EMBL" id="CAK7336572.1"/>
    </source>
</evidence>
<gene>
    <name evidence="1" type="ORF">DCAF_LOCUS11581</name>
</gene>
<name>A0AAV1RLY2_9ROSI</name>
<comment type="caution">
    <text evidence="1">The sequence shown here is derived from an EMBL/GenBank/DDBJ whole genome shotgun (WGS) entry which is preliminary data.</text>
</comment>
<proteinExistence type="predicted"/>
<accession>A0AAV1RLY2</accession>
<organism evidence="1 2">
    <name type="scientific">Dovyalis caffra</name>
    <dbReference type="NCBI Taxonomy" id="77055"/>
    <lineage>
        <taxon>Eukaryota</taxon>
        <taxon>Viridiplantae</taxon>
        <taxon>Streptophyta</taxon>
        <taxon>Embryophyta</taxon>
        <taxon>Tracheophyta</taxon>
        <taxon>Spermatophyta</taxon>
        <taxon>Magnoliopsida</taxon>
        <taxon>eudicotyledons</taxon>
        <taxon>Gunneridae</taxon>
        <taxon>Pentapetalae</taxon>
        <taxon>rosids</taxon>
        <taxon>fabids</taxon>
        <taxon>Malpighiales</taxon>
        <taxon>Salicaceae</taxon>
        <taxon>Flacourtieae</taxon>
        <taxon>Dovyalis</taxon>
    </lineage>
</organism>
<dbReference type="EMBL" id="CAWUPB010001009">
    <property type="protein sequence ID" value="CAK7336572.1"/>
    <property type="molecule type" value="Genomic_DNA"/>
</dbReference>
<dbReference type="AlphaFoldDB" id="A0AAV1RLY2"/>
<protein>
    <submittedName>
        <fullName evidence="1">Uncharacterized protein</fullName>
    </submittedName>
</protein>
<reference evidence="1 2" key="1">
    <citation type="submission" date="2024-01" db="EMBL/GenBank/DDBJ databases">
        <authorList>
            <person name="Waweru B."/>
        </authorList>
    </citation>
    <scope>NUCLEOTIDE SEQUENCE [LARGE SCALE GENOMIC DNA]</scope>
</reference>
<sequence>MVWLGATAASDRVRETIRSRRGGKGGFEVEDQGLGGLKDGGMVIMGNLKKMIGDARGGVDDCRIIASSGDIGLGLVRLKVSYRCACNGSECVSVYLGEEDGLKANGLVTIRMGLNRSEASLRGKVRLR</sequence>